<dbReference type="InterPro" id="IPR008547">
    <property type="entry name" value="DUF829_TMEM53"/>
</dbReference>
<reference evidence="1" key="1">
    <citation type="submission" date="2020-03" db="EMBL/GenBank/DDBJ databases">
        <title>Draft Genome Sequence of Cylindrodendrum hubeiense.</title>
        <authorList>
            <person name="Buettner E."/>
            <person name="Kellner H."/>
        </authorList>
    </citation>
    <scope>NUCLEOTIDE SEQUENCE</scope>
    <source>
        <strain evidence="1">IHI 201604</strain>
    </source>
</reference>
<accession>A0A9P5HKQ7</accession>
<evidence type="ECO:0000313" key="1">
    <source>
        <dbReference type="EMBL" id="KAF7557432.1"/>
    </source>
</evidence>
<evidence type="ECO:0000313" key="2">
    <source>
        <dbReference type="Proteomes" id="UP000722485"/>
    </source>
</evidence>
<comment type="caution">
    <text evidence="1">The sequence shown here is derived from an EMBL/GenBank/DDBJ whole genome shotgun (WGS) entry which is preliminary data.</text>
</comment>
<dbReference type="PANTHER" id="PTHR12265:SF40">
    <property type="entry name" value="DUF829-DOMAIN-CONTAINING PROTEIN"/>
    <property type="match status" value="1"/>
</dbReference>
<evidence type="ECO:0008006" key="3">
    <source>
        <dbReference type="Google" id="ProtNLM"/>
    </source>
</evidence>
<protein>
    <recommendedName>
        <fullName evidence="3">Transmembrane protein 53</fullName>
    </recommendedName>
</protein>
<dbReference type="Pfam" id="PF05705">
    <property type="entry name" value="DUF829"/>
    <property type="match status" value="1"/>
</dbReference>
<dbReference type="EMBL" id="JAANBB010000005">
    <property type="protein sequence ID" value="KAF7557432.1"/>
    <property type="molecule type" value="Genomic_DNA"/>
</dbReference>
<dbReference type="OrthoDB" id="77878at2759"/>
<dbReference type="PANTHER" id="PTHR12265">
    <property type="entry name" value="TRANSMEMBRANE PROTEIN 53"/>
    <property type="match status" value="1"/>
</dbReference>
<gene>
    <name evidence="1" type="ORF">G7Z17_g699</name>
</gene>
<organism evidence="1 2">
    <name type="scientific">Cylindrodendrum hubeiense</name>
    <dbReference type="NCBI Taxonomy" id="595255"/>
    <lineage>
        <taxon>Eukaryota</taxon>
        <taxon>Fungi</taxon>
        <taxon>Dikarya</taxon>
        <taxon>Ascomycota</taxon>
        <taxon>Pezizomycotina</taxon>
        <taxon>Sordariomycetes</taxon>
        <taxon>Hypocreomycetidae</taxon>
        <taxon>Hypocreales</taxon>
        <taxon>Nectriaceae</taxon>
        <taxon>Cylindrodendrum</taxon>
    </lineage>
</organism>
<dbReference type="AlphaFoldDB" id="A0A9P5HKQ7"/>
<keyword evidence="2" id="KW-1185">Reference proteome</keyword>
<proteinExistence type="predicted"/>
<name>A0A9P5HKQ7_9HYPO</name>
<dbReference type="Proteomes" id="UP000722485">
    <property type="component" value="Unassembled WGS sequence"/>
</dbReference>
<sequence length="299" mass="33315">MTMDSLPPPVQLSASVFLYHPRPESSNNNTIRGPRLVILATWAFAHDSHISKYVDSYRELFPDAAILVMKCFMRHFFWIPTARQELVPAASVIRSILGTGTGTGTEDDSKPPALMLHVFSNSGLGTAHNLSDVYAATASVNDDSRLPLHATIFDSSPGRYEYQAVASAAMYGVPRGRVVQRFAALPFAYLLSASLWVWVHVLQGQDWVGIWARAANDPTRALETCRSYAYSDADPLVRRPLVEAHAENAKAGGFKVLRRDDFVDSAHVSHARADPMRYWRLVKETWEGRLEDSLRILST</sequence>